<dbReference type="SUPFAM" id="SSF47203">
    <property type="entry name" value="Acyl-CoA dehydrogenase C-terminal domain-like"/>
    <property type="match status" value="1"/>
</dbReference>
<dbReference type="InterPro" id="IPR013786">
    <property type="entry name" value="AcylCoA_DH/ox_N"/>
</dbReference>
<evidence type="ECO:0000313" key="8">
    <source>
        <dbReference type="Proteomes" id="UP000179179"/>
    </source>
</evidence>
<dbReference type="STRING" id="109264.A0A1F7ZMV4"/>
<name>A0A1F7ZMV4_9EURO</name>
<sequence>MTGFTLTEDQQQVREDARKFAKEVLLGAPAEYLKFGTQEERFRSTRPLYQKAVAAGQIRAQIPIPAGGTGGSFVSTALQLEEHYAVDASVSLTIAATGLGLAPLIIAGNPDLWNRFLPPFLSGDGEPLASLVHSEPGGTANWLESGGNGLQTTAYEKDGQWIINGEKLWTTNSAGWDRKGADLQCVVCRYCEGGPESSPARDLRSSVVILIVTRENVALNGPSSYIVLDEPELVGHPAVSGPHTRFTNFKVPMENLLASPDSAVDIVKQSFGVSAAMVGGMAVGIMRAAFEKALRFAKTNNRGGLVPIIQRQSVADLLIKTKIKLDASRLLTWKALDSVQNGPGDEAAVLEACLQAKIFSSENAVKCVVSAMKVVGITSYASNHAFGRLLNDAACLPLFDGGNVGIRQRQYQSLLEDQNYQPWANL</sequence>
<dbReference type="OrthoDB" id="10016597at2759"/>
<dbReference type="CDD" id="cd00567">
    <property type="entry name" value="ACAD"/>
    <property type="match status" value="1"/>
</dbReference>
<comment type="caution">
    <text evidence="7">The sequence shown here is derived from an EMBL/GenBank/DDBJ whole genome shotgun (WGS) entry which is preliminary data.</text>
</comment>
<dbReference type="InterPro" id="IPR036250">
    <property type="entry name" value="AcylCo_DH-like_C"/>
</dbReference>
<gene>
    <name evidence="7" type="ORF">ABOM_011146</name>
</gene>
<dbReference type="GO" id="GO:0050660">
    <property type="term" value="F:flavin adenine dinucleotide binding"/>
    <property type="evidence" value="ECO:0007669"/>
    <property type="project" value="InterPro"/>
</dbReference>
<evidence type="ECO:0000256" key="2">
    <source>
        <dbReference type="ARBA" id="ARBA00009347"/>
    </source>
</evidence>
<dbReference type="GeneID" id="34454536"/>
<dbReference type="SUPFAM" id="SSF56645">
    <property type="entry name" value="Acyl-CoA dehydrogenase NM domain-like"/>
    <property type="match status" value="1"/>
</dbReference>
<dbReference type="Pfam" id="PF02771">
    <property type="entry name" value="Acyl-CoA_dh_N"/>
    <property type="match status" value="1"/>
</dbReference>
<dbReference type="InterPro" id="IPR037069">
    <property type="entry name" value="AcylCoA_DH/ox_N_sf"/>
</dbReference>
<dbReference type="Pfam" id="PF00441">
    <property type="entry name" value="Acyl-CoA_dh_1"/>
    <property type="match status" value="1"/>
</dbReference>
<dbReference type="InterPro" id="IPR009075">
    <property type="entry name" value="AcylCo_DH/oxidase_C"/>
</dbReference>
<keyword evidence="3" id="KW-0285">Flavoprotein</keyword>
<dbReference type="GO" id="GO:0033539">
    <property type="term" value="P:fatty acid beta-oxidation using acyl-CoA dehydrogenase"/>
    <property type="evidence" value="ECO:0007669"/>
    <property type="project" value="TreeGrafter"/>
</dbReference>
<dbReference type="GO" id="GO:0046359">
    <property type="term" value="P:butyrate catabolic process"/>
    <property type="evidence" value="ECO:0007669"/>
    <property type="project" value="TreeGrafter"/>
</dbReference>
<dbReference type="InterPro" id="IPR009100">
    <property type="entry name" value="AcylCoA_DH/oxidase_NM_dom_sf"/>
</dbReference>
<dbReference type="PANTHER" id="PTHR43884">
    <property type="entry name" value="ACYL-COA DEHYDROGENASE"/>
    <property type="match status" value="1"/>
</dbReference>
<evidence type="ECO:0000256" key="3">
    <source>
        <dbReference type="ARBA" id="ARBA00022630"/>
    </source>
</evidence>
<feature type="domain" description="Acyl-CoA dehydrogenase/oxidase N-terminal" evidence="6">
    <location>
        <begin position="7"/>
        <end position="124"/>
    </location>
</feature>
<dbReference type="PANTHER" id="PTHR43884:SF12">
    <property type="entry name" value="ISOVALERYL-COA DEHYDROGENASE, MITOCHONDRIAL-RELATED"/>
    <property type="match status" value="1"/>
</dbReference>
<dbReference type="Proteomes" id="UP000179179">
    <property type="component" value="Unassembled WGS sequence"/>
</dbReference>
<dbReference type="InterPro" id="IPR046373">
    <property type="entry name" value="Acyl-CoA_Oxase/DH_mid-dom_sf"/>
</dbReference>
<evidence type="ECO:0000259" key="6">
    <source>
        <dbReference type="Pfam" id="PF02771"/>
    </source>
</evidence>
<comment type="cofactor">
    <cofactor evidence="1">
        <name>FAD</name>
        <dbReference type="ChEBI" id="CHEBI:57692"/>
    </cofactor>
</comment>
<protein>
    <recommendedName>
        <fullName evidence="9">Acyl-CoA dehydrogenase</fullName>
    </recommendedName>
</protein>
<proteinExistence type="inferred from homology"/>
<dbReference type="RefSeq" id="XP_022384504.1">
    <property type="nucleotide sequence ID" value="XM_022538274.1"/>
</dbReference>
<evidence type="ECO:0000259" key="5">
    <source>
        <dbReference type="Pfam" id="PF00441"/>
    </source>
</evidence>
<organism evidence="7 8">
    <name type="scientific">Aspergillus bombycis</name>
    <dbReference type="NCBI Taxonomy" id="109264"/>
    <lineage>
        <taxon>Eukaryota</taxon>
        <taxon>Fungi</taxon>
        <taxon>Dikarya</taxon>
        <taxon>Ascomycota</taxon>
        <taxon>Pezizomycotina</taxon>
        <taxon>Eurotiomycetes</taxon>
        <taxon>Eurotiomycetidae</taxon>
        <taxon>Eurotiales</taxon>
        <taxon>Aspergillaceae</taxon>
        <taxon>Aspergillus</taxon>
    </lineage>
</organism>
<feature type="domain" description="Acyl-CoA dehydrogenase/oxidase C-terminal" evidence="5">
    <location>
        <begin position="266"/>
        <end position="402"/>
    </location>
</feature>
<evidence type="ECO:0008006" key="9">
    <source>
        <dbReference type="Google" id="ProtNLM"/>
    </source>
</evidence>
<evidence type="ECO:0000256" key="4">
    <source>
        <dbReference type="ARBA" id="ARBA00022827"/>
    </source>
</evidence>
<dbReference type="EMBL" id="LYCR01000131">
    <property type="protein sequence ID" value="OGM40787.1"/>
    <property type="molecule type" value="Genomic_DNA"/>
</dbReference>
<dbReference type="Gene3D" id="1.10.540.10">
    <property type="entry name" value="Acyl-CoA dehydrogenase/oxidase, N-terminal domain"/>
    <property type="match status" value="1"/>
</dbReference>
<dbReference type="GO" id="GO:0003995">
    <property type="term" value="F:acyl-CoA dehydrogenase activity"/>
    <property type="evidence" value="ECO:0007669"/>
    <property type="project" value="TreeGrafter"/>
</dbReference>
<reference evidence="7 8" key="1">
    <citation type="journal article" date="2016" name="Genome Biol. Evol.">
        <title>Draft genome sequence of an aflatoxigenic Aspergillus species, A. bombycis.</title>
        <authorList>
            <person name="Moore G.G."/>
            <person name="Mack B.M."/>
            <person name="Beltz S.B."/>
            <person name="Gilbert M.K."/>
        </authorList>
    </citation>
    <scope>NUCLEOTIDE SEQUENCE [LARGE SCALE GENOMIC DNA]</scope>
    <source>
        <strain evidence="8">NRRL 26010</strain>
    </source>
</reference>
<dbReference type="AlphaFoldDB" id="A0A1F7ZMV4"/>
<keyword evidence="4" id="KW-0274">FAD</keyword>
<evidence type="ECO:0000256" key="1">
    <source>
        <dbReference type="ARBA" id="ARBA00001974"/>
    </source>
</evidence>
<keyword evidence="8" id="KW-1185">Reference proteome</keyword>
<dbReference type="Gene3D" id="2.40.110.10">
    <property type="entry name" value="Butyryl-CoA Dehydrogenase, subunit A, domain 2"/>
    <property type="match status" value="1"/>
</dbReference>
<dbReference type="Gene3D" id="1.20.140.10">
    <property type="entry name" value="Butyryl-CoA Dehydrogenase, subunit A, domain 3"/>
    <property type="match status" value="1"/>
</dbReference>
<evidence type="ECO:0000313" key="7">
    <source>
        <dbReference type="EMBL" id="OGM40787.1"/>
    </source>
</evidence>
<accession>A0A1F7ZMV4</accession>
<comment type="similarity">
    <text evidence="2">Belongs to the acyl-CoA dehydrogenase family.</text>
</comment>